<gene>
    <name evidence="14" type="ORF">KDA27_06875</name>
</gene>
<dbReference type="PANTHER" id="PTHR30333:SF1">
    <property type="entry name" value="CYTOCHROME C-TYPE PROTEIN NAPC"/>
    <property type="match status" value="1"/>
</dbReference>
<feature type="transmembrane region" description="Helical" evidence="12">
    <location>
        <begin position="12"/>
        <end position="35"/>
    </location>
</feature>
<evidence type="ECO:0000256" key="5">
    <source>
        <dbReference type="ARBA" id="ARBA00022617"/>
    </source>
</evidence>
<keyword evidence="3" id="KW-0813">Transport</keyword>
<keyword evidence="10" id="KW-0408">Iron</keyword>
<evidence type="ECO:0000256" key="12">
    <source>
        <dbReference type="SAM" id="Phobius"/>
    </source>
</evidence>
<reference evidence="14" key="2">
    <citation type="journal article" date="2021" name="Microbiome">
        <title>Successional dynamics and alternative stable states in a saline activated sludge microbial community over 9 years.</title>
        <authorList>
            <person name="Wang Y."/>
            <person name="Ye J."/>
            <person name="Ju F."/>
            <person name="Liu L."/>
            <person name="Boyd J.A."/>
            <person name="Deng Y."/>
            <person name="Parks D.H."/>
            <person name="Jiang X."/>
            <person name="Yin X."/>
            <person name="Woodcroft B.J."/>
            <person name="Tyson G.W."/>
            <person name="Hugenholtz P."/>
            <person name="Polz M.F."/>
            <person name="Zhang T."/>
        </authorList>
    </citation>
    <scope>NUCLEOTIDE SEQUENCE</scope>
    <source>
        <strain evidence="14">HKST-UBA02</strain>
    </source>
</reference>
<comment type="caution">
    <text evidence="14">The sequence shown here is derived from an EMBL/GenBank/DDBJ whole genome shotgun (WGS) entry which is preliminary data.</text>
</comment>
<keyword evidence="9 12" id="KW-1133">Transmembrane helix</keyword>
<keyword evidence="5" id="KW-0349">Heme</keyword>
<evidence type="ECO:0000313" key="15">
    <source>
        <dbReference type="Proteomes" id="UP000739538"/>
    </source>
</evidence>
<dbReference type="InterPro" id="IPR038266">
    <property type="entry name" value="NapC/NirT_cytc_sf"/>
</dbReference>
<dbReference type="InterPro" id="IPR036280">
    <property type="entry name" value="Multihaem_cyt_sf"/>
</dbReference>
<keyword evidence="11 12" id="KW-0472">Membrane</keyword>
<reference evidence="14" key="1">
    <citation type="submission" date="2020-04" db="EMBL/GenBank/DDBJ databases">
        <authorList>
            <person name="Zhang T."/>
        </authorList>
    </citation>
    <scope>NUCLEOTIDE SEQUENCE</scope>
    <source>
        <strain evidence="14">HKST-UBA02</strain>
    </source>
</reference>
<evidence type="ECO:0000256" key="1">
    <source>
        <dbReference type="ARBA" id="ARBA00004236"/>
    </source>
</evidence>
<dbReference type="InterPro" id="IPR005126">
    <property type="entry name" value="NapC/NirT_cyt_c_N"/>
</dbReference>
<dbReference type="PANTHER" id="PTHR30333">
    <property type="entry name" value="CYTOCHROME C-TYPE PROTEIN"/>
    <property type="match status" value="1"/>
</dbReference>
<evidence type="ECO:0000256" key="8">
    <source>
        <dbReference type="ARBA" id="ARBA00022982"/>
    </source>
</evidence>
<proteinExistence type="inferred from homology"/>
<evidence type="ECO:0000256" key="11">
    <source>
        <dbReference type="ARBA" id="ARBA00023136"/>
    </source>
</evidence>
<keyword evidence="4" id="KW-1003">Cell membrane</keyword>
<name>A0A956NAC3_UNCEI</name>
<dbReference type="GO" id="GO:0009055">
    <property type="term" value="F:electron transfer activity"/>
    <property type="evidence" value="ECO:0007669"/>
    <property type="project" value="TreeGrafter"/>
</dbReference>
<dbReference type="GO" id="GO:0046872">
    <property type="term" value="F:metal ion binding"/>
    <property type="evidence" value="ECO:0007669"/>
    <property type="project" value="UniProtKB-KW"/>
</dbReference>
<dbReference type="Pfam" id="PF03264">
    <property type="entry name" value="Cytochrom_NNT"/>
    <property type="match status" value="1"/>
</dbReference>
<evidence type="ECO:0000256" key="4">
    <source>
        <dbReference type="ARBA" id="ARBA00022475"/>
    </source>
</evidence>
<keyword evidence="7" id="KW-0479">Metal-binding</keyword>
<feature type="domain" description="NapC/NirT cytochrome c N-terminal" evidence="13">
    <location>
        <begin position="111"/>
        <end position="193"/>
    </location>
</feature>
<keyword evidence="6 12" id="KW-0812">Transmembrane</keyword>
<feature type="transmembrane region" description="Helical" evidence="12">
    <location>
        <begin position="47"/>
        <end position="68"/>
    </location>
</feature>
<evidence type="ECO:0000256" key="10">
    <source>
        <dbReference type="ARBA" id="ARBA00023004"/>
    </source>
</evidence>
<accession>A0A956NAC3</accession>
<evidence type="ECO:0000313" key="14">
    <source>
        <dbReference type="EMBL" id="MCA9755507.1"/>
    </source>
</evidence>
<comment type="subcellular location">
    <subcellularLocation>
        <location evidence="1">Cell membrane</location>
    </subcellularLocation>
</comment>
<evidence type="ECO:0000256" key="9">
    <source>
        <dbReference type="ARBA" id="ARBA00022989"/>
    </source>
</evidence>
<dbReference type="Proteomes" id="UP000739538">
    <property type="component" value="Unassembled WGS sequence"/>
</dbReference>
<evidence type="ECO:0000256" key="7">
    <source>
        <dbReference type="ARBA" id="ARBA00022723"/>
    </source>
</evidence>
<dbReference type="GO" id="GO:0005886">
    <property type="term" value="C:plasma membrane"/>
    <property type="evidence" value="ECO:0007669"/>
    <property type="project" value="UniProtKB-SubCell"/>
</dbReference>
<dbReference type="EMBL" id="JAGQHS010000024">
    <property type="protein sequence ID" value="MCA9755507.1"/>
    <property type="molecule type" value="Genomic_DNA"/>
</dbReference>
<evidence type="ECO:0000259" key="13">
    <source>
        <dbReference type="Pfam" id="PF03264"/>
    </source>
</evidence>
<protein>
    <submittedName>
        <fullName evidence="14">NapC/NirT family cytochrome c</fullName>
    </submittedName>
</protein>
<dbReference type="AlphaFoldDB" id="A0A956NAC3"/>
<keyword evidence="8" id="KW-0249">Electron transport</keyword>
<dbReference type="SUPFAM" id="SSF48695">
    <property type="entry name" value="Multiheme cytochromes"/>
    <property type="match status" value="1"/>
</dbReference>
<comment type="similarity">
    <text evidence="2">Belongs to the NapC/NirT/NrfH family.</text>
</comment>
<dbReference type="Gene3D" id="1.10.3820.10">
    <property type="entry name" value="Di-heme elbow motif domain"/>
    <property type="match status" value="1"/>
</dbReference>
<evidence type="ECO:0000256" key="3">
    <source>
        <dbReference type="ARBA" id="ARBA00022448"/>
    </source>
</evidence>
<dbReference type="GO" id="GO:0009061">
    <property type="term" value="P:anaerobic respiration"/>
    <property type="evidence" value="ECO:0007669"/>
    <property type="project" value="TreeGrafter"/>
</dbReference>
<evidence type="ECO:0000256" key="6">
    <source>
        <dbReference type="ARBA" id="ARBA00022692"/>
    </source>
</evidence>
<sequence>MLDRYFRFVRAVSINRIGLLGVALTTASFITFVLLELARLLGVVTQAYVGLISYMAFPAIFILGLLLIPIGWKRAQQQTGLSGQELLDSKFGEGDTRKGFFGSRVALSIGAMTLLNLLILVIATSRMLHFMEEPNFCGTACHTVMNPEWVTYQESPHARVACVDCHVGEGVEALIDSKLSGLRQIMAVVSDSYERPIPTPVHNLRPARETCEKCHWPDKFYGQKLKTIAHFAEDEASTPEYTTLALKIDSGRRGEVSGIHWHVAEDNEVRYLAANDTRTKMAWVEVRQPDGSYKRYTNRRVLEADASAEASGPATAGHGADAVRTLDCIDCHNRATHIYEEADVAVDHRIERGLLDRALPYLRREAVAAISGSYANREQAAAGIQSHMENFYRRNHPEVARTESSKIDQAVAVLQETYQRNIHPQMRIEWGTYRSHLGHKGGGGCFRCHDPALQADDGSTISADCTLCHSILAQDSPAAFAYLGEADSTSQDFRMHEYLKAEFLSYSRK</sequence>
<organism evidence="14 15">
    <name type="scientific">Eiseniibacteriota bacterium</name>
    <dbReference type="NCBI Taxonomy" id="2212470"/>
    <lineage>
        <taxon>Bacteria</taxon>
        <taxon>Candidatus Eiseniibacteriota</taxon>
    </lineage>
</organism>
<feature type="transmembrane region" description="Helical" evidence="12">
    <location>
        <begin position="105"/>
        <end position="128"/>
    </location>
</feature>
<dbReference type="InterPro" id="IPR051174">
    <property type="entry name" value="Cytochrome_c-type_ET"/>
</dbReference>
<evidence type="ECO:0000256" key="2">
    <source>
        <dbReference type="ARBA" id="ARBA00007395"/>
    </source>
</evidence>